<feature type="compositionally biased region" description="Polar residues" evidence="1">
    <location>
        <begin position="165"/>
        <end position="180"/>
    </location>
</feature>
<sequence>MGGVERERVARDWCKETKKARTAQPISVTEERRRGSKGRRIRPRRQRTDICARRCKRRLCLPPEEEGEESGERGPSIQTPTTRRAHACKRPWRWWRRRAHGAISPPHGPTKVSRARATETAAALRANGGRRDNRRRRLFGRSKAARQLTRRARVSVPSVVDAASLTPSDSVGPQAAQSETMVLPPSRRRASLSASFGYLCLGQRRRCSRPNDYDVGAPGQANR</sequence>
<proteinExistence type="predicted"/>
<dbReference type="Proteomes" id="UP000887566">
    <property type="component" value="Unplaced"/>
</dbReference>
<evidence type="ECO:0000256" key="1">
    <source>
        <dbReference type="SAM" id="MobiDB-lite"/>
    </source>
</evidence>
<feature type="region of interest" description="Disordered" evidence="1">
    <location>
        <begin position="164"/>
        <end position="187"/>
    </location>
</feature>
<reference evidence="3" key="1">
    <citation type="submission" date="2022-11" db="UniProtKB">
        <authorList>
            <consortium name="WormBaseParasite"/>
        </authorList>
    </citation>
    <scope>IDENTIFICATION</scope>
</reference>
<keyword evidence="2" id="KW-1185">Reference proteome</keyword>
<dbReference type="WBParaSite" id="PSAMB.scaffold157size70979.g2686.t1">
    <property type="protein sequence ID" value="PSAMB.scaffold157size70979.g2686.t1"/>
    <property type="gene ID" value="PSAMB.scaffold157size70979.g2686"/>
</dbReference>
<organism evidence="2 3">
    <name type="scientific">Plectus sambesii</name>
    <dbReference type="NCBI Taxonomy" id="2011161"/>
    <lineage>
        <taxon>Eukaryota</taxon>
        <taxon>Metazoa</taxon>
        <taxon>Ecdysozoa</taxon>
        <taxon>Nematoda</taxon>
        <taxon>Chromadorea</taxon>
        <taxon>Plectida</taxon>
        <taxon>Plectina</taxon>
        <taxon>Plectoidea</taxon>
        <taxon>Plectidae</taxon>
        <taxon>Plectus</taxon>
    </lineage>
</organism>
<dbReference type="AlphaFoldDB" id="A0A914V660"/>
<evidence type="ECO:0000313" key="3">
    <source>
        <dbReference type="WBParaSite" id="PSAMB.scaffold157size70979.g2686.t1"/>
    </source>
</evidence>
<evidence type="ECO:0000313" key="2">
    <source>
        <dbReference type="Proteomes" id="UP000887566"/>
    </source>
</evidence>
<feature type="region of interest" description="Disordered" evidence="1">
    <location>
        <begin position="63"/>
        <end position="89"/>
    </location>
</feature>
<name>A0A914V660_9BILA</name>
<feature type="region of interest" description="Disordered" evidence="1">
    <location>
        <begin position="1"/>
        <end position="47"/>
    </location>
</feature>
<accession>A0A914V660</accession>
<protein>
    <submittedName>
        <fullName evidence="3">Uncharacterized protein</fullName>
    </submittedName>
</protein>
<feature type="compositionally biased region" description="Basic and acidic residues" evidence="1">
    <location>
        <begin position="1"/>
        <end position="19"/>
    </location>
</feature>
<feature type="compositionally biased region" description="Basic residues" evidence="1">
    <location>
        <begin position="34"/>
        <end position="45"/>
    </location>
</feature>